<evidence type="ECO:0000313" key="2">
    <source>
        <dbReference type="EMBL" id="KOF03787.1"/>
    </source>
</evidence>
<comment type="caution">
    <text evidence="2">The sequence shown here is derived from an EMBL/GenBank/DDBJ whole genome shotgun (WGS) entry which is preliminary data.</text>
</comment>
<accession>A0A0L8ANN7</accession>
<dbReference type="OrthoDB" id="982700at2"/>
<keyword evidence="1" id="KW-0812">Transmembrane</keyword>
<evidence type="ECO:0000313" key="3">
    <source>
        <dbReference type="Proteomes" id="UP000036908"/>
    </source>
</evidence>
<dbReference type="AlphaFoldDB" id="A0A0L8ANN7"/>
<sequence>MKRQTIVKLATAVAISGVLLVIGTLLSRLIFHIETSEKNTLLIIGFTMMLLGTLWKVVMEMNSRED</sequence>
<dbReference type="PATRIC" id="fig|1566026.4.peg.2682"/>
<protein>
    <submittedName>
        <fullName evidence="2">Uncharacterized protein</fullName>
    </submittedName>
</protein>
<evidence type="ECO:0000256" key="1">
    <source>
        <dbReference type="SAM" id="Phobius"/>
    </source>
</evidence>
<reference evidence="3" key="1">
    <citation type="submission" date="2014-11" db="EMBL/GenBank/DDBJ databases">
        <title>Genome sequencing of Roseivirga sp. D-25.</title>
        <authorList>
            <person name="Selvaratnam C."/>
            <person name="Thevarajoo S."/>
            <person name="Goh K.M."/>
            <person name="Eee R."/>
            <person name="Chan K.-G."/>
            <person name="Chong C.S."/>
        </authorList>
    </citation>
    <scope>NUCLEOTIDE SEQUENCE [LARGE SCALE GENOMIC DNA]</scope>
    <source>
        <strain evidence="3">D-25</strain>
    </source>
</reference>
<organism evidence="2 3">
    <name type="scientific">Roseivirga seohaensis subsp. aquiponti</name>
    <dbReference type="NCBI Taxonomy" id="1566026"/>
    <lineage>
        <taxon>Bacteria</taxon>
        <taxon>Pseudomonadati</taxon>
        <taxon>Bacteroidota</taxon>
        <taxon>Cytophagia</taxon>
        <taxon>Cytophagales</taxon>
        <taxon>Roseivirgaceae</taxon>
        <taxon>Roseivirga</taxon>
    </lineage>
</organism>
<dbReference type="Proteomes" id="UP000036908">
    <property type="component" value="Unassembled WGS sequence"/>
</dbReference>
<keyword evidence="1" id="KW-0472">Membrane</keyword>
<feature type="transmembrane region" description="Helical" evidence="1">
    <location>
        <begin position="12"/>
        <end position="33"/>
    </location>
</feature>
<keyword evidence="3" id="KW-1185">Reference proteome</keyword>
<proteinExistence type="predicted"/>
<dbReference type="EMBL" id="JSVA01000005">
    <property type="protein sequence ID" value="KOF03787.1"/>
    <property type="molecule type" value="Genomic_DNA"/>
</dbReference>
<dbReference type="RefSeq" id="WP_053222466.1">
    <property type="nucleotide sequence ID" value="NZ_JSVA01000005.1"/>
</dbReference>
<keyword evidence="1" id="KW-1133">Transmembrane helix</keyword>
<feature type="transmembrane region" description="Helical" evidence="1">
    <location>
        <begin position="39"/>
        <end position="58"/>
    </location>
</feature>
<name>A0A0L8ANN7_9BACT</name>
<gene>
    <name evidence="2" type="ORF">OB69_04295</name>
</gene>